<dbReference type="Gene3D" id="3.40.50.720">
    <property type="entry name" value="NAD(P)-binding Rossmann-like Domain"/>
    <property type="match status" value="1"/>
</dbReference>
<gene>
    <name evidence="2" type="ORF">FE785_01240</name>
</gene>
<dbReference type="KEGG" id="thig:FE785_01240"/>
<accession>A0A4P9K809</accession>
<proteinExistence type="predicted"/>
<dbReference type="GO" id="GO:0044877">
    <property type="term" value="F:protein-containing complex binding"/>
    <property type="evidence" value="ECO:0007669"/>
    <property type="project" value="TreeGrafter"/>
</dbReference>
<evidence type="ECO:0000313" key="3">
    <source>
        <dbReference type="Proteomes" id="UP000304864"/>
    </source>
</evidence>
<keyword evidence="3" id="KW-1185">Reference proteome</keyword>
<feature type="domain" description="NAD(P)-binding" evidence="1">
    <location>
        <begin position="11"/>
        <end position="144"/>
    </location>
</feature>
<protein>
    <submittedName>
        <fullName evidence="2">NAD-dependent epimerase/dehydratase family protein</fullName>
    </submittedName>
</protein>
<dbReference type="PANTHER" id="PTHR12126">
    <property type="entry name" value="NADH-UBIQUINONE OXIDOREDUCTASE 39 KDA SUBUNIT-RELATED"/>
    <property type="match status" value="1"/>
</dbReference>
<reference evidence="2 3" key="1">
    <citation type="submission" date="2019-05" db="EMBL/GenBank/DDBJ databases">
        <title>Thiomicrorhabdus sediminis sp. nov, a novel sulfur-oxidizing bacterium isolated from coastal sediment.</title>
        <authorList>
            <person name="Liu X."/>
        </authorList>
    </citation>
    <scope>NUCLEOTIDE SEQUENCE [LARGE SCALE GENOMIC DNA]</scope>
    <source>
        <strain evidence="2 3">G1</strain>
    </source>
</reference>
<dbReference type="Pfam" id="PF13460">
    <property type="entry name" value="NAD_binding_10"/>
    <property type="match status" value="1"/>
</dbReference>
<organism evidence="2 3">
    <name type="scientific">Thiomicrorhabdus sediminis</name>
    <dbReference type="NCBI Taxonomy" id="2580412"/>
    <lineage>
        <taxon>Bacteria</taxon>
        <taxon>Pseudomonadati</taxon>
        <taxon>Pseudomonadota</taxon>
        <taxon>Gammaproteobacteria</taxon>
        <taxon>Thiotrichales</taxon>
        <taxon>Piscirickettsiaceae</taxon>
        <taxon>Thiomicrorhabdus</taxon>
    </lineage>
</organism>
<dbReference type="SUPFAM" id="SSF51735">
    <property type="entry name" value="NAD(P)-binding Rossmann-fold domains"/>
    <property type="match status" value="1"/>
</dbReference>
<dbReference type="EMBL" id="CP040602">
    <property type="protein sequence ID" value="QCU91081.1"/>
    <property type="molecule type" value="Genomic_DNA"/>
</dbReference>
<dbReference type="InterPro" id="IPR051207">
    <property type="entry name" value="ComplexI_NDUFA9_subunit"/>
</dbReference>
<evidence type="ECO:0000259" key="1">
    <source>
        <dbReference type="Pfam" id="PF13460"/>
    </source>
</evidence>
<evidence type="ECO:0000313" key="2">
    <source>
        <dbReference type="EMBL" id="QCU91081.1"/>
    </source>
</evidence>
<dbReference type="AlphaFoldDB" id="A0A4P9K809"/>
<dbReference type="InterPro" id="IPR016040">
    <property type="entry name" value="NAD(P)-bd_dom"/>
</dbReference>
<dbReference type="OrthoDB" id="9776313at2"/>
<dbReference type="PANTHER" id="PTHR12126:SF11">
    <property type="entry name" value="NADH DEHYDROGENASE [UBIQUINONE] 1 ALPHA SUBCOMPLEX SUBUNIT 9, MITOCHONDRIAL"/>
    <property type="match status" value="1"/>
</dbReference>
<name>A0A4P9K809_9GAMM</name>
<sequence length="323" mass="35745">MLLANTVTLIGGTGFVGKAVLNELSKAGYQTRVVVRRAERFREFLLYPNTRLATLDSFDNAQQLQAAIQGSDIVINLMADRSTGTEMIEQADLTLANQHLKAAMESCHVKRVISLSQIGADSNAPHADWFGELAEVDNLMHNTAKAAVTIVKAGLLIGEHDDSTQRFINQINRAPLLMVANSKTTVQPLWIKDFAKAFVSIIKDSATYGHKLEMVGEERLSFKELAQLTAEIMQKDAMVLPMCQLNAKVMSFLGAFAPMATVSQAQNTQLKKDMVSDSDFSTQFGFVPSSLESVISAYAAPHHIRERYNYYRKEANRDRGELV</sequence>
<dbReference type="InterPro" id="IPR036291">
    <property type="entry name" value="NAD(P)-bd_dom_sf"/>
</dbReference>
<dbReference type="Proteomes" id="UP000304864">
    <property type="component" value="Chromosome"/>
</dbReference>